<dbReference type="AlphaFoldDB" id="A0AA92LVF3"/>
<dbReference type="EMBL" id="CP069195">
    <property type="protein sequence ID" value="QRG84229.1"/>
    <property type="molecule type" value="Genomic_DNA"/>
</dbReference>
<proteinExistence type="predicted"/>
<protein>
    <submittedName>
        <fullName evidence="1">Uncharacterized protein</fullName>
    </submittedName>
</protein>
<gene>
    <name evidence="1" type="ORF">JOS67_03250</name>
</gene>
<evidence type="ECO:0000313" key="2">
    <source>
        <dbReference type="Proteomes" id="UP000596337"/>
    </source>
</evidence>
<reference evidence="1 2" key="1">
    <citation type="submission" date="2021-01" db="EMBL/GenBank/DDBJ databases">
        <title>Characterization of a novel blaVMB-2- harboring plasmid in Vibrio diabolicus.</title>
        <authorList>
            <person name="Liu M."/>
        </authorList>
    </citation>
    <scope>NUCLEOTIDE SEQUENCE [LARGE SCALE GENOMIC DNA]</scope>
    <source>
        <strain evidence="1 2">SLV18</strain>
    </source>
</reference>
<sequence>MTLEEVQHMVREVIGEKALASVMLSEAGNVIVQYGKKTMVYKNITAAKPASELLRVVSNFIN</sequence>
<name>A0AA92LVF3_9VIBR</name>
<dbReference type="Proteomes" id="UP000596337">
    <property type="component" value="Chromosome 1"/>
</dbReference>
<evidence type="ECO:0000313" key="1">
    <source>
        <dbReference type="EMBL" id="QRG84229.1"/>
    </source>
</evidence>
<organism evidence="1 2">
    <name type="scientific">Vibrio diabolicus</name>
    <dbReference type="NCBI Taxonomy" id="50719"/>
    <lineage>
        <taxon>Bacteria</taxon>
        <taxon>Pseudomonadati</taxon>
        <taxon>Pseudomonadota</taxon>
        <taxon>Gammaproteobacteria</taxon>
        <taxon>Vibrionales</taxon>
        <taxon>Vibrionaceae</taxon>
        <taxon>Vibrio</taxon>
        <taxon>Vibrio diabolicus subgroup</taxon>
    </lineage>
</organism>
<accession>A0AA92LVF3</accession>